<proteinExistence type="predicted"/>
<dbReference type="Proteomes" id="UP000317778">
    <property type="component" value="Unassembled WGS sequence"/>
</dbReference>
<dbReference type="AlphaFoldDB" id="A0A532UZY0"/>
<comment type="caution">
    <text evidence="1">The sequence shown here is derived from an EMBL/GenBank/DDBJ whole genome shotgun (WGS) entry which is preliminary data.</text>
</comment>
<name>A0A532UZY0_UNCT6</name>
<protein>
    <submittedName>
        <fullName evidence="1">Uncharacterized protein</fullName>
    </submittedName>
</protein>
<gene>
    <name evidence="1" type="ORF">CEE36_09505</name>
</gene>
<reference evidence="1 2" key="1">
    <citation type="submission" date="2017-06" db="EMBL/GenBank/DDBJ databases">
        <title>Novel microbial phyla capable of carbon fixation and sulfur reduction in deep-sea sediments.</title>
        <authorList>
            <person name="Huang J."/>
            <person name="Baker B."/>
            <person name="Wang Y."/>
        </authorList>
    </citation>
    <scope>NUCLEOTIDE SEQUENCE [LARGE SCALE GENOMIC DNA]</scope>
    <source>
        <strain evidence="1">B3_TA06</strain>
    </source>
</reference>
<evidence type="ECO:0000313" key="2">
    <source>
        <dbReference type="Proteomes" id="UP000317778"/>
    </source>
</evidence>
<evidence type="ECO:0000313" key="1">
    <source>
        <dbReference type="EMBL" id="TKJ40516.1"/>
    </source>
</evidence>
<organism evidence="1 2">
    <name type="scientific">candidate division TA06 bacterium B3_TA06</name>
    <dbReference type="NCBI Taxonomy" id="2012487"/>
    <lineage>
        <taxon>Bacteria</taxon>
        <taxon>Bacteria division TA06</taxon>
    </lineage>
</organism>
<dbReference type="PROSITE" id="PS51257">
    <property type="entry name" value="PROKAR_LIPOPROTEIN"/>
    <property type="match status" value="1"/>
</dbReference>
<accession>A0A532UZY0</accession>
<dbReference type="EMBL" id="NJBO01000018">
    <property type="protein sequence ID" value="TKJ40516.1"/>
    <property type="molecule type" value="Genomic_DNA"/>
</dbReference>
<sequence length="581" mass="66983">MKIRSWAAVFLYLSLALVVGCPKSEAPEQAELPLVLSLPGRYREWSSILGFTDSLLYVATFVGVDSINWGVMLRRYPLANPRSCDTLVLNIPGGEPPYRAFGNTYEVYSLDLNINASYRLSNQLHPGWILFPLPLGDTSRMVHVGNVEMINVSGTLPEFQFNNMLADRMELFYVVDVHSSKPRTVAAVQGFILRVEQPYLLLFTGYGYNILEKGIVSFGRINLSSNEILAVDLRDMRVVARIPAPELEDLNLSLRVRITADCRLLYEEIDSIAEFTASYCYIVEQDRVVSSGEFQYIFYKRFRILLFLNRLTRFTEIKFLYELAKHKLIPLRSYQIESRQVLVHDLELDDSTYAELLIPTNVYDDAYDPSTESFLSPSGKALFISPRRGWGFPDLDLPENYVQLPAVSDLQSPPREISELRRFKKPGWEMDWELSPDKRWLVLRNHKRFLRLRMWLSKRLPPFDHILIPTEVLSDPSLLKSKKSCVNIPQYQSAAPFRFVPGDEWVLVYEDVDWAPGDEVRDRPSPRLRSCDGSVEAITLMSSNEHWLKHVFFSPDGRYAGYVCCVKGENYYRLQVRRLPP</sequence>